<accession>A0A8T1NCM9</accession>
<dbReference type="AlphaFoldDB" id="A0A8T1NCM9"/>
<gene>
    <name evidence="1" type="ORF">CIPAW_15G071800</name>
</gene>
<evidence type="ECO:0000313" key="2">
    <source>
        <dbReference type="Proteomes" id="UP000811609"/>
    </source>
</evidence>
<keyword evidence="2" id="KW-1185">Reference proteome</keyword>
<protein>
    <submittedName>
        <fullName evidence="1">Uncharacterized protein</fullName>
    </submittedName>
</protein>
<organism evidence="1 2">
    <name type="scientific">Carya illinoinensis</name>
    <name type="common">Pecan</name>
    <dbReference type="NCBI Taxonomy" id="32201"/>
    <lineage>
        <taxon>Eukaryota</taxon>
        <taxon>Viridiplantae</taxon>
        <taxon>Streptophyta</taxon>
        <taxon>Embryophyta</taxon>
        <taxon>Tracheophyta</taxon>
        <taxon>Spermatophyta</taxon>
        <taxon>Magnoliopsida</taxon>
        <taxon>eudicotyledons</taxon>
        <taxon>Gunneridae</taxon>
        <taxon>Pentapetalae</taxon>
        <taxon>rosids</taxon>
        <taxon>fabids</taxon>
        <taxon>Fagales</taxon>
        <taxon>Juglandaceae</taxon>
        <taxon>Carya</taxon>
    </lineage>
</organism>
<sequence length="32" mass="3663">MTNGLEAESLYLDFYAQVTKHNDAPQTKYNVT</sequence>
<reference evidence="1" key="1">
    <citation type="submission" date="2020-12" db="EMBL/GenBank/DDBJ databases">
        <title>WGS assembly of Carya illinoinensis cv. Pawnee.</title>
        <authorList>
            <person name="Platts A."/>
            <person name="Shu S."/>
            <person name="Wright S."/>
            <person name="Barry K."/>
            <person name="Edger P."/>
            <person name="Pires J.C."/>
            <person name="Schmutz J."/>
        </authorList>
    </citation>
    <scope>NUCLEOTIDE SEQUENCE</scope>
    <source>
        <tissue evidence="1">Leaf</tissue>
    </source>
</reference>
<evidence type="ECO:0000313" key="1">
    <source>
        <dbReference type="EMBL" id="KAG6626727.1"/>
    </source>
</evidence>
<name>A0A8T1NCM9_CARIL</name>
<proteinExistence type="predicted"/>
<dbReference type="Proteomes" id="UP000811609">
    <property type="component" value="Chromosome 15"/>
</dbReference>
<comment type="caution">
    <text evidence="1">The sequence shown here is derived from an EMBL/GenBank/DDBJ whole genome shotgun (WGS) entry which is preliminary data.</text>
</comment>
<dbReference type="EMBL" id="CM031823">
    <property type="protein sequence ID" value="KAG6626727.1"/>
    <property type="molecule type" value="Genomic_DNA"/>
</dbReference>